<dbReference type="FunFam" id="1.10.287.110:FF:000021">
    <property type="entry name" value="DnaJ (Hsp40) homolog, subfamily B, member 2"/>
    <property type="match status" value="1"/>
</dbReference>
<dbReference type="InterPro" id="IPR043183">
    <property type="entry name" value="DNJB2/6-like"/>
</dbReference>
<dbReference type="EMBL" id="LR784583">
    <property type="protein sequence ID" value="CAB3238782.1"/>
    <property type="molecule type" value="mRNA"/>
</dbReference>
<dbReference type="InterPro" id="IPR018253">
    <property type="entry name" value="DnaJ_domain_CS"/>
</dbReference>
<dbReference type="InterPro" id="IPR001623">
    <property type="entry name" value="DnaJ_domain"/>
</dbReference>
<dbReference type="GO" id="GO:0005737">
    <property type="term" value="C:cytoplasm"/>
    <property type="evidence" value="ECO:0007669"/>
    <property type="project" value="UniProtKB-ARBA"/>
</dbReference>
<evidence type="ECO:0000256" key="2">
    <source>
        <dbReference type="SAM" id="MobiDB-lite"/>
    </source>
</evidence>
<dbReference type="InterPro" id="IPR036869">
    <property type="entry name" value="J_dom_sf"/>
</dbReference>
<dbReference type="Gene3D" id="1.10.287.110">
    <property type="entry name" value="DnaJ domain"/>
    <property type="match status" value="1"/>
</dbReference>
<proteinExistence type="evidence at transcript level"/>
<dbReference type="PROSITE" id="PS50076">
    <property type="entry name" value="DNAJ_2"/>
    <property type="match status" value="1"/>
</dbReference>
<sequence>MADYYDTLGIQRSANEADIKKAYRKLALKWHPDKNPNNKEEAEAKFKEISEAYEVLSDPEKRKVYDKYGKDGLTGGAGGSGMPGGFHFEFHNPEDIFRQFFGGSDPFAELFGFQNGASQRSRNDPFGMGFGGGSGFTTFSNFSDMGGLGGGFFDGGGSSSFTSFSSGGFGGGGGHRSVTKSIKVVNGERVETKKVVENGKERVEVRKNGKLTSLMVDGKPDDELMAIELSKENGGSSVDGPGFSRSSHRHQHMGHSFHNFPNDINNYYNEDDAIRIATQESLKDHSKRRKKHGSDKKHNKNY</sequence>
<dbReference type="AlphaFoldDB" id="A0A6F9DBZ2"/>
<evidence type="ECO:0000256" key="1">
    <source>
        <dbReference type="ARBA" id="ARBA00023186"/>
    </source>
</evidence>
<dbReference type="GO" id="GO:0051082">
    <property type="term" value="F:unfolded protein binding"/>
    <property type="evidence" value="ECO:0007669"/>
    <property type="project" value="InterPro"/>
</dbReference>
<dbReference type="PROSITE" id="PS00636">
    <property type="entry name" value="DNAJ_1"/>
    <property type="match status" value="1"/>
</dbReference>
<dbReference type="PRINTS" id="PR00625">
    <property type="entry name" value="JDOMAIN"/>
</dbReference>
<keyword evidence="1" id="KW-0143">Chaperone</keyword>
<organism evidence="4">
    <name type="scientific">Phallusia mammillata</name>
    <dbReference type="NCBI Taxonomy" id="59560"/>
    <lineage>
        <taxon>Eukaryota</taxon>
        <taxon>Metazoa</taxon>
        <taxon>Chordata</taxon>
        <taxon>Tunicata</taxon>
        <taxon>Ascidiacea</taxon>
        <taxon>Phlebobranchia</taxon>
        <taxon>Ascidiidae</taxon>
        <taxon>Phallusia</taxon>
    </lineage>
</organism>
<feature type="domain" description="J" evidence="3">
    <location>
        <begin position="3"/>
        <end position="69"/>
    </location>
</feature>
<protein>
    <submittedName>
        <fullName evidence="4">DnaJ homolog subfamily B member 6-like</fullName>
    </submittedName>
</protein>
<reference evidence="4" key="1">
    <citation type="submission" date="2020-04" db="EMBL/GenBank/DDBJ databases">
        <authorList>
            <person name="Neveu A P."/>
        </authorList>
    </citation>
    <scope>NUCLEOTIDE SEQUENCE</scope>
    <source>
        <tissue evidence="4">Whole embryo</tissue>
    </source>
</reference>
<dbReference type="GO" id="GO:0030544">
    <property type="term" value="F:Hsp70 protein binding"/>
    <property type="evidence" value="ECO:0007669"/>
    <property type="project" value="InterPro"/>
</dbReference>
<dbReference type="CDD" id="cd06257">
    <property type="entry name" value="DnaJ"/>
    <property type="match status" value="1"/>
</dbReference>
<feature type="region of interest" description="Disordered" evidence="2">
    <location>
        <begin position="278"/>
        <end position="302"/>
    </location>
</feature>
<feature type="compositionally biased region" description="Basic residues" evidence="2">
    <location>
        <begin position="285"/>
        <end position="302"/>
    </location>
</feature>
<feature type="region of interest" description="Disordered" evidence="2">
    <location>
        <begin position="232"/>
        <end position="251"/>
    </location>
</feature>
<gene>
    <name evidence="4" type="primary">Dnajb6-003</name>
</gene>
<dbReference type="PANTHER" id="PTHR45168">
    <property type="entry name" value="DNAJ HOMOLOG SUBFAMILY B MEMBER 2"/>
    <property type="match status" value="1"/>
</dbReference>
<dbReference type="Pfam" id="PF00226">
    <property type="entry name" value="DnaJ"/>
    <property type="match status" value="1"/>
</dbReference>
<dbReference type="SUPFAM" id="SSF46565">
    <property type="entry name" value="Chaperone J-domain"/>
    <property type="match status" value="1"/>
</dbReference>
<evidence type="ECO:0000259" key="3">
    <source>
        <dbReference type="PROSITE" id="PS50076"/>
    </source>
</evidence>
<dbReference type="SMART" id="SM00271">
    <property type="entry name" value="DnaJ"/>
    <property type="match status" value="1"/>
</dbReference>
<accession>A0A6F9DBZ2</accession>
<dbReference type="PANTHER" id="PTHR45168:SF3">
    <property type="entry name" value="DNAJ HEAT SHOCK PROTEIN FAMILY (HSP40) MEMBER B2"/>
    <property type="match status" value="1"/>
</dbReference>
<evidence type="ECO:0000313" key="4">
    <source>
        <dbReference type="EMBL" id="CAB3238782.1"/>
    </source>
</evidence>
<name>A0A6F9DBZ2_9ASCI</name>